<keyword evidence="5 12" id="KW-0378">Hydrolase</keyword>
<feature type="binding site" evidence="12">
    <location>
        <position position="560"/>
    </location>
    <ligand>
        <name>Zn(2+)</name>
        <dbReference type="ChEBI" id="CHEBI:29105"/>
        <label>1</label>
    </ligand>
</feature>
<sequence length="821" mass="91024">MTPVKQKPIRPHRPIVSVAVALPVMDCYSYTVPDHLLALIRTGKRVLVPFGSRTVTGYLIGSSSEPDSTTLKHILDVLDDAPLFSSAMVPFFQWIATYYMYPLGQVISTALPAGLNLTDIAVMTLCPPGMAALTSDAVSPLEKTVLTALTKRPMDFRQLKKDVGQRVPWALIHQMRQRGWLVVERQIKGGQVRRKTIRMVRLAEGVAESGKISPQRQAILDLLRQQGGLSVPDLSKRVPTAASLVRAMQKAGMVRIEDHPVYRDPFGDPIDPDRPPVLTDEQAEAVNRMTPLLGKGFRTVLLAGVTGSGKTEVYLQLARQAVDRGLHVLVLVPEIALISQTERRFRARFGETVAVLHSGLSRGERYDQWLRVARGEAGIAIGARSCIFAPFETVGLIIVDEEHDAAYKQDGGLSYNARDLAVVRARHQNALAVLGSATPSVQSWHNVAIGKYSTVGLTRRVNRQPLPVIQTVDLSQIRDERGIRRYITPLLQQEIQKTLDDGHQTLIFLNRRGFSVFPICAHCGQPLRCKNCDISLTLHKQANAYRCHYCGFSRPATSTCPACGSDKIKLLGTGTEKIQEAMVQLFPQARVARMDRDTMTRKGSVVKLLKDLKNRNIDILVGTQMVAKGHDFPGITLVGVVCADLTLNFPDFRAGERTFQLLAQVAGRAGRGKQPGKVILQTFNPDHFSITAAKHQDFVTFFNQEIGFRQALGYPPFTRMIAVRLSGRDPRQTGIHARALGSACQDLLHPEGPFHRQVQVMGPIEAPLARIANQHRWQMLIKSPDTARLHRFVNQLMLGPNALPTRRDVRVTIDVDPFSLM</sequence>
<dbReference type="GO" id="GO:0016887">
    <property type="term" value="F:ATP hydrolysis activity"/>
    <property type="evidence" value="ECO:0007669"/>
    <property type="project" value="RHEA"/>
</dbReference>
<dbReference type="NCBIfam" id="TIGR00595">
    <property type="entry name" value="priA"/>
    <property type="match status" value="1"/>
</dbReference>
<keyword evidence="4 12" id="KW-0547">Nucleotide-binding</keyword>
<feature type="domain" description="Helicase ATP-binding" evidence="13">
    <location>
        <begin position="291"/>
        <end position="457"/>
    </location>
</feature>
<dbReference type="SMART" id="SM00490">
    <property type="entry name" value="HELICc"/>
    <property type="match status" value="1"/>
</dbReference>
<dbReference type="Pfam" id="PF18074">
    <property type="entry name" value="PriA_C"/>
    <property type="match status" value="1"/>
</dbReference>
<gene>
    <name evidence="12 14" type="primary">priA</name>
    <name evidence="14" type="ORF">DSCOOX_54590</name>
</gene>
<feature type="binding site" evidence="12">
    <location>
        <position position="547"/>
    </location>
    <ligand>
        <name>Zn(2+)</name>
        <dbReference type="ChEBI" id="CHEBI:29105"/>
        <label>2</label>
    </ligand>
</feature>
<dbReference type="GO" id="GO:0008270">
    <property type="term" value="F:zinc ion binding"/>
    <property type="evidence" value="ECO:0007669"/>
    <property type="project" value="UniProtKB-UniRule"/>
</dbReference>
<dbReference type="GO" id="GO:0006269">
    <property type="term" value="P:DNA replication, synthesis of primer"/>
    <property type="evidence" value="ECO:0007669"/>
    <property type="project" value="UniProtKB-KW"/>
</dbReference>
<feature type="binding site" evidence="12">
    <location>
        <position position="529"/>
    </location>
    <ligand>
        <name>Zn(2+)</name>
        <dbReference type="ChEBI" id="CHEBI:29105"/>
        <label>2</label>
    </ligand>
</feature>
<keyword evidence="9 12" id="KW-0238">DNA-binding</keyword>
<dbReference type="PROSITE" id="PS51192">
    <property type="entry name" value="HELICASE_ATP_BIND_1"/>
    <property type="match status" value="1"/>
</dbReference>
<dbReference type="GO" id="GO:0006302">
    <property type="term" value="P:double-strand break repair"/>
    <property type="evidence" value="ECO:0007669"/>
    <property type="project" value="InterPro"/>
</dbReference>
<dbReference type="CDD" id="cd18804">
    <property type="entry name" value="SF2_C_priA"/>
    <property type="match status" value="1"/>
</dbReference>
<dbReference type="InterPro" id="IPR001650">
    <property type="entry name" value="Helicase_C-like"/>
</dbReference>
<dbReference type="GO" id="GO:0005524">
    <property type="term" value="F:ATP binding"/>
    <property type="evidence" value="ECO:0007669"/>
    <property type="project" value="UniProtKB-UniRule"/>
</dbReference>
<comment type="catalytic activity">
    <reaction evidence="12">
        <text>Couples ATP hydrolysis with the unwinding of duplex DNA by translocating in the 3'-5' direction.</text>
        <dbReference type="EC" id="5.6.2.4"/>
    </reaction>
</comment>
<dbReference type="GO" id="GO:0003677">
    <property type="term" value="F:DNA binding"/>
    <property type="evidence" value="ECO:0007669"/>
    <property type="project" value="UniProtKB-UniRule"/>
</dbReference>
<dbReference type="Pfam" id="PF00270">
    <property type="entry name" value="DEAD"/>
    <property type="match status" value="1"/>
</dbReference>
<comment type="catalytic activity">
    <reaction evidence="11 12">
        <text>ATP + H2O = ADP + phosphate + H(+)</text>
        <dbReference type="Rhea" id="RHEA:13065"/>
        <dbReference type="ChEBI" id="CHEBI:15377"/>
        <dbReference type="ChEBI" id="CHEBI:15378"/>
        <dbReference type="ChEBI" id="CHEBI:30616"/>
        <dbReference type="ChEBI" id="CHEBI:43474"/>
        <dbReference type="ChEBI" id="CHEBI:456216"/>
        <dbReference type="EC" id="5.6.2.4"/>
    </reaction>
</comment>
<keyword evidence="2 12" id="KW-0235">DNA replication</keyword>
<dbReference type="Gene3D" id="3.40.1440.60">
    <property type="entry name" value="PriA, 3(prime) DNA-binding domain"/>
    <property type="match status" value="1"/>
</dbReference>
<dbReference type="InterPro" id="IPR003593">
    <property type="entry name" value="AAA+_ATPase"/>
</dbReference>
<evidence type="ECO:0000256" key="7">
    <source>
        <dbReference type="ARBA" id="ARBA00022833"/>
    </source>
</evidence>
<evidence type="ECO:0000256" key="6">
    <source>
        <dbReference type="ARBA" id="ARBA00022806"/>
    </source>
</evidence>
<evidence type="ECO:0000256" key="5">
    <source>
        <dbReference type="ARBA" id="ARBA00022801"/>
    </source>
</evidence>
<evidence type="ECO:0000259" key="13">
    <source>
        <dbReference type="PROSITE" id="PS51192"/>
    </source>
</evidence>
<proteinExistence type="inferred from homology"/>
<evidence type="ECO:0000313" key="14">
    <source>
        <dbReference type="EMBL" id="BBO92279.1"/>
    </source>
</evidence>
<dbReference type="EC" id="5.6.2.4" evidence="12"/>
<dbReference type="EMBL" id="AP021879">
    <property type="protein sequence ID" value="BBO92279.1"/>
    <property type="molecule type" value="Genomic_DNA"/>
</dbReference>
<dbReference type="InterPro" id="IPR040498">
    <property type="entry name" value="PriA_CRR"/>
</dbReference>
<dbReference type="Pfam" id="PF00271">
    <property type="entry name" value="Helicase_C"/>
    <property type="match status" value="1"/>
</dbReference>
<dbReference type="RefSeq" id="WP_231717149.1">
    <property type="nucleotide sequence ID" value="NZ_AP021879.1"/>
</dbReference>
<dbReference type="InterPro" id="IPR011545">
    <property type="entry name" value="DEAD/DEAH_box_helicase_dom"/>
</dbReference>
<dbReference type="InterPro" id="IPR042115">
    <property type="entry name" value="PriA_3primeBD_sf"/>
</dbReference>
<evidence type="ECO:0000313" key="15">
    <source>
        <dbReference type="Proteomes" id="UP000422108"/>
    </source>
</evidence>
<keyword evidence="6 12" id="KW-0347">Helicase</keyword>
<comment type="similarity">
    <text evidence="12">Belongs to the helicase family. PriA subfamily.</text>
</comment>
<evidence type="ECO:0000256" key="4">
    <source>
        <dbReference type="ARBA" id="ARBA00022741"/>
    </source>
</evidence>
<feature type="binding site" evidence="12">
    <location>
        <position position="563"/>
    </location>
    <ligand>
        <name>Zn(2+)</name>
        <dbReference type="ChEBI" id="CHEBI:29105"/>
        <label>1</label>
    </ligand>
</feature>
<dbReference type="CDD" id="cd17929">
    <property type="entry name" value="DEXHc_priA"/>
    <property type="match status" value="1"/>
</dbReference>
<dbReference type="Proteomes" id="UP000422108">
    <property type="component" value="Chromosome"/>
</dbReference>
<dbReference type="InterPro" id="IPR005259">
    <property type="entry name" value="PriA"/>
</dbReference>
<dbReference type="InterPro" id="IPR041222">
    <property type="entry name" value="PriA_3primeBD"/>
</dbReference>
<dbReference type="InterPro" id="IPR027417">
    <property type="entry name" value="P-loop_NTPase"/>
</dbReference>
<dbReference type="PANTHER" id="PTHR30580">
    <property type="entry name" value="PRIMOSOMAL PROTEIN N"/>
    <property type="match status" value="1"/>
</dbReference>
<dbReference type="SMART" id="SM00382">
    <property type="entry name" value="AAA"/>
    <property type="match status" value="1"/>
</dbReference>
<keyword evidence="10 12" id="KW-0413">Isomerase</keyword>
<evidence type="ECO:0000256" key="8">
    <source>
        <dbReference type="ARBA" id="ARBA00022840"/>
    </source>
</evidence>
<dbReference type="Gene3D" id="3.40.50.300">
    <property type="entry name" value="P-loop containing nucleotide triphosphate hydrolases"/>
    <property type="match status" value="2"/>
</dbReference>
<name>A0A5K8AIG5_9BACT</name>
<evidence type="ECO:0000256" key="10">
    <source>
        <dbReference type="ARBA" id="ARBA00023235"/>
    </source>
</evidence>
<dbReference type="SUPFAM" id="SSF52540">
    <property type="entry name" value="P-loop containing nucleoside triphosphate hydrolases"/>
    <property type="match status" value="2"/>
</dbReference>
<dbReference type="FunFam" id="3.40.1440.60:FF:000001">
    <property type="entry name" value="Primosomal protein N"/>
    <property type="match status" value="1"/>
</dbReference>
<feature type="binding site" evidence="12">
    <location>
        <position position="550"/>
    </location>
    <ligand>
        <name>Zn(2+)</name>
        <dbReference type="ChEBI" id="CHEBI:29105"/>
        <label>2</label>
    </ligand>
</feature>
<dbReference type="HAMAP" id="MF_00983">
    <property type="entry name" value="PriA"/>
    <property type="match status" value="1"/>
</dbReference>
<evidence type="ECO:0000256" key="1">
    <source>
        <dbReference type="ARBA" id="ARBA00022515"/>
    </source>
</evidence>
<evidence type="ECO:0000256" key="2">
    <source>
        <dbReference type="ARBA" id="ARBA00022705"/>
    </source>
</evidence>
<dbReference type="SMART" id="SM00487">
    <property type="entry name" value="DEXDc"/>
    <property type="match status" value="1"/>
</dbReference>
<organism evidence="14 15">
    <name type="scientific">Desulfosarcina ovata subsp. ovata</name>
    <dbReference type="NCBI Taxonomy" id="2752305"/>
    <lineage>
        <taxon>Bacteria</taxon>
        <taxon>Pseudomonadati</taxon>
        <taxon>Thermodesulfobacteriota</taxon>
        <taxon>Desulfobacteria</taxon>
        <taxon>Desulfobacterales</taxon>
        <taxon>Desulfosarcinaceae</taxon>
        <taxon>Desulfosarcina</taxon>
    </lineage>
</organism>
<accession>A0A5K8AIG5</accession>
<dbReference type="Pfam" id="PF18319">
    <property type="entry name" value="Zn_ribbon_PriA"/>
    <property type="match status" value="1"/>
</dbReference>
<dbReference type="PANTHER" id="PTHR30580:SF0">
    <property type="entry name" value="PRIMOSOMAL PROTEIN N"/>
    <property type="match status" value="1"/>
</dbReference>
<evidence type="ECO:0000256" key="3">
    <source>
        <dbReference type="ARBA" id="ARBA00022723"/>
    </source>
</evidence>
<keyword evidence="1 12" id="KW-0639">Primosome</keyword>
<reference evidence="14 15" key="1">
    <citation type="submission" date="2019-11" db="EMBL/GenBank/DDBJ databases">
        <title>Comparative genomics of hydrocarbon-degrading Desulfosarcina strains.</title>
        <authorList>
            <person name="Watanabe M."/>
            <person name="Kojima H."/>
            <person name="Fukui M."/>
        </authorList>
    </citation>
    <scope>NUCLEOTIDE SEQUENCE [LARGE SCALE GENOMIC DNA]</scope>
    <source>
        <strain evidence="15">oXyS1</strain>
    </source>
</reference>
<keyword evidence="15" id="KW-1185">Reference proteome</keyword>
<dbReference type="GO" id="GO:0043138">
    <property type="term" value="F:3'-5' DNA helicase activity"/>
    <property type="evidence" value="ECO:0007669"/>
    <property type="project" value="UniProtKB-EC"/>
</dbReference>
<comment type="function">
    <text evidence="12">Initiates the restart of stalled replication forks, which reloads the replicative helicase on sites other than the origin of replication. Recognizes and binds to abandoned replication forks and remodels them to uncover a helicase loading site. Promotes assembly of the primosome at these replication forks.</text>
</comment>
<feature type="binding site" evidence="12">
    <location>
        <position position="532"/>
    </location>
    <ligand>
        <name>Zn(2+)</name>
        <dbReference type="ChEBI" id="CHEBI:29105"/>
        <label>2</label>
    </ligand>
</feature>
<keyword evidence="8 12" id="KW-0067">ATP-binding</keyword>
<dbReference type="FunFam" id="3.40.50.300:FF:000489">
    <property type="entry name" value="Primosome assembly protein PriA"/>
    <property type="match status" value="1"/>
</dbReference>
<dbReference type="InterPro" id="IPR014001">
    <property type="entry name" value="Helicase_ATP-bd"/>
</dbReference>
<evidence type="ECO:0000256" key="11">
    <source>
        <dbReference type="ARBA" id="ARBA00048988"/>
    </source>
</evidence>
<keyword evidence="3 12" id="KW-0479">Metal-binding</keyword>
<protein>
    <recommendedName>
        <fullName evidence="12">Replication restart protein PriA</fullName>
    </recommendedName>
    <alternativeName>
        <fullName evidence="12">ATP-dependent DNA helicase PriA</fullName>
        <ecNumber evidence="12">5.6.2.4</ecNumber>
    </alternativeName>
    <alternativeName>
        <fullName evidence="12">DNA 3'-5' helicase PriA</fullName>
    </alternativeName>
</protein>
<dbReference type="Pfam" id="PF17764">
    <property type="entry name" value="PriA_3primeBD"/>
    <property type="match status" value="1"/>
</dbReference>
<comment type="cofactor">
    <cofactor evidence="12">
        <name>Zn(2+)</name>
        <dbReference type="ChEBI" id="CHEBI:29105"/>
    </cofactor>
    <text evidence="12">Binds 2 zinc ions per subunit.</text>
</comment>
<dbReference type="GO" id="GO:0006270">
    <property type="term" value="P:DNA replication initiation"/>
    <property type="evidence" value="ECO:0007669"/>
    <property type="project" value="TreeGrafter"/>
</dbReference>
<feature type="binding site" evidence="12">
    <location>
        <position position="520"/>
    </location>
    <ligand>
        <name>Zn(2+)</name>
        <dbReference type="ChEBI" id="CHEBI:29105"/>
        <label>1</label>
    </ligand>
</feature>
<comment type="subunit">
    <text evidence="12">Component of the replication restart primosome.</text>
</comment>
<dbReference type="AlphaFoldDB" id="A0A5K8AIG5"/>
<feature type="binding site" evidence="12">
    <location>
        <position position="523"/>
    </location>
    <ligand>
        <name>Zn(2+)</name>
        <dbReference type="ChEBI" id="CHEBI:29105"/>
        <label>1</label>
    </ligand>
</feature>
<evidence type="ECO:0000256" key="9">
    <source>
        <dbReference type="ARBA" id="ARBA00023125"/>
    </source>
</evidence>
<evidence type="ECO:0000256" key="12">
    <source>
        <dbReference type="HAMAP-Rule" id="MF_00983"/>
    </source>
</evidence>
<dbReference type="GO" id="GO:0006310">
    <property type="term" value="P:DNA recombination"/>
    <property type="evidence" value="ECO:0007669"/>
    <property type="project" value="InterPro"/>
</dbReference>
<dbReference type="InterPro" id="IPR041236">
    <property type="entry name" value="PriA_C"/>
</dbReference>
<dbReference type="GO" id="GO:1990077">
    <property type="term" value="C:primosome complex"/>
    <property type="evidence" value="ECO:0007669"/>
    <property type="project" value="UniProtKB-UniRule"/>
</dbReference>
<keyword evidence="7 12" id="KW-0862">Zinc</keyword>